<comment type="caution">
    <text evidence="1">The sequence shown here is derived from an EMBL/GenBank/DDBJ whole genome shotgun (WGS) entry which is preliminary data.</text>
</comment>
<reference evidence="1" key="1">
    <citation type="submission" date="2020-08" db="EMBL/GenBank/DDBJ databases">
        <title>Multicomponent nature underlies the extraordinary mechanical properties of spider dragline silk.</title>
        <authorList>
            <person name="Kono N."/>
            <person name="Nakamura H."/>
            <person name="Mori M."/>
            <person name="Yoshida Y."/>
            <person name="Ohtoshi R."/>
            <person name="Malay A.D."/>
            <person name="Moran D.A.P."/>
            <person name="Tomita M."/>
            <person name="Numata K."/>
            <person name="Arakawa K."/>
        </authorList>
    </citation>
    <scope>NUCLEOTIDE SEQUENCE</scope>
</reference>
<accession>A0A8X6YIG4</accession>
<dbReference type="EMBL" id="BMAV01018653">
    <property type="protein sequence ID" value="GFY71177.1"/>
    <property type="molecule type" value="Genomic_DNA"/>
</dbReference>
<gene>
    <name evidence="1" type="ORF">TNIN_80761</name>
</gene>
<evidence type="ECO:0000313" key="1">
    <source>
        <dbReference type="EMBL" id="GFY71177.1"/>
    </source>
</evidence>
<organism evidence="1 2">
    <name type="scientific">Trichonephila inaurata madagascariensis</name>
    <dbReference type="NCBI Taxonomy" id="2747483"/>
    <lineage>
        <taxon>Eukaryota</taxon>
        <taxon>Metazoa</taxon>
        <taxon>Ecdysozoa</taxon>
        <taxon>Arthropoda</taxon>
        <taxon>Chelicerata</taxon>
        <taxon>Arachnida</taxon>
        <taxon>Araneae</taxon>
        <taxon>Araneomorphae</taxon>
        <taxon>Entelegynae</taxon>
        <taxon>Araneoidea</taxon>
        <taxon>Nephilidae</taxon>
        <taxon>Trichonephila</taxon>
        <taxon>Trichonephila inaurata</taxon>
    </lineage>
</organism>
<protein>
    <submittedName>
        <fullName evidence="1">Uncharacterized protein</fullName>
    </submittedName>
</protein>
<dbReference type="Proteomes" id="UP000886998">
    <property type="component" value="Unassembled WGS sequence"/>
</dbReference>
<proteinExistence type="predicted"/>
<keyword evidence="2" id="KW-1185">Reference proteome</keyword>
<name>A0A8X6YIG4_9ARAC</name>
<dbReference type="AlphaFoldDB" id="A0A8X6YIG4"/>
<sequence length="101" mass="11916">MNPTLFTVRVKKPKMSRIAQILIINIRYQLWDCTLFRTNPSSLIKMPGLPVVPHPSLESSVPPHRIKLDRERAEEIHLYTKKEREDMVYKQNERGFLLDVC</sequence>
<evidence type="ECO:0000313" key="2">
    <source>
        <dbReference type="Proteomes" id="UP000886998"/>
    </source>
</evidence>